<feature type="signal peptide" evidence="1">
    <location>
        <begin position="1"/>
        <end position="27"/>
    </location>
</feature>
<dbReference type="SUPFAM" id="SSF49401">
    <property type="entry name" value="Bacterial adhesins"/>
    <property type="match status" value="1"/>
</dbReference>
<keyword evidence="4" id="KW-1185">Reference proteome</keyword>
<dbReference type="InterPro" id="IPR008966">
    <property type="entry name" value="Adhesion_dom_sf"/>
</dbReference>
<keyword evidence="1" id="KW-0732">Signal</keyword>
<evidence type="ECO:0000313" key="4">
    <source>
        <dbReference type="Proteomes" id="UP000240908"/>
    </source>
</evidence>
<evidence type="ECO:0000259" key="2">
    <source>
        <dbReference type="Pfam" id="PF00419"/>
    </source>
</evidence>
<gene>
    <name evidence="3" type="ORF">DA391_16500</name>
</gene>
<dbReference type="Gene3D" id="2.60.40.1090">
    <property type="entry name" value="Fimbrial-type adhesion domain"/>
    <property type="match status" value="1"/>
</dbReference>
<name>A0ABM6UWA3_9GAMM</name>
<feature type="domain" description="Fimbrial-type adhesion" evidence="2">
    <location>
        <begin position="34"/>
        <end position="179"/>
    </location>
</feature>
<dbReference type="InterPro" id="IPR036937">
    <property type="entry name" value="Adhesion_dom_fimbrial_sf"/>
</dbReference>
<feature type="chain" id="PRO_5046214500" evidence="1">
    <location>
        <begin position="28"/>
        <end position="180"/>
    </location>
</feature>
<reference evidence="4" key="1">
    <citation type="journal article" date="2018" name="Genome Announc.">
        <title>First complete genome sequence of Yersinia massiliensis.</title>
        <authorList>
            <person name="Thomas M.C."/>
            <person name="Arling V."/>
            <person name="Goji N."/>
            <person name="Janzen T.W."/>
            <person name="Duceppe M.-O."/>
            <person name="Mathews A."/>
            <person name="Carrillo C."/>
            <person name="Amoako K."/>
        </authorList>
    </citation>
    <scope>NUCLEOTIDE SEQUENCE [LARGE SCALE GENOMIC DNA]</scope>
    <source>
        <strain evidence="4">GTA</strain>
    </source>
</reference>
<evidence type="ECO:0000256" key="1">
    <source>
        <dbReference type="SAM" id="SignalP"/>
    </source>
</evidence>
<dbReference type="InterPro" id="IPR050263">
    <property type="entry name" value="Bact_Fimbrial_Adh_Pro"/>
</dbReference>
<dbReference type="EMBL" id="CP028487">
    <property type="protein sequence ID" value="AVX39127.1"/>
    <property type="molecule type" value="Genomic_DNA"/>
</dbReference>
<sequence>MRWSMHCFLHNFWLIFAALFSINDAIATDVNLHGTLIESLPCTIKPGSENREVSLGPISDKYLYKNQRTIGRSFKLFLEGCDTKKTQSMTMVFSGQENPNLPGLLALAPNSQAKGIGIGLETMLGKKLPLDIRSDDIALNDGENIIPLRAYVAAEEEAISQRTITLGYFSAIATFKFTYN</sequence>
<protein>
    <submittedName>
        <fullName evidence="3">Type 1 fimbrial protein</fullName>
    </submittedName>
</protein>
<dbReference type="Proteomes" id="UP000240908">
    <property type="component" value="Chromosome"/>
</dbReference>
<dbReference type="PANTHER" id="PTHR33420">
    <property type="entry name" value="FIMBRIAL SUBUNIT ELFA-RELATED"/>
    <property type="match status" value="1"/>
</dbReference>
<evidence type="ECO:0000313" key="3">
    <source>
        <dbReference type="EMBL" id="AVX39127.1"/>
    </source>
</evidence>
<proteinExistence type="predicted"/>
<dbReference type="PANTHER" id="PTHR33420:SF26">
    <property type="entry name" value="FIMBRIAL SUBUNIT"/>
    <property type="match status" value="1"/>
</dbReference>
<organism evidence="3 4">
    <name type="scientific">Yersinia massiliensis</name>
    <dbReference type="NCBI Taxonomy" id="419257"/>
    <lineage>
        <taxon>Bacteria</taxon>
        <taxon>Pseudomonadati</taxon>
        <taxon>Pseudomonadota</taxon>
        <taxon>Gammaproteobacteria</taxon>
        <taxon>Enterobacterales</taxon>
        <taxon>Yersiniaceae</taxon>
        <taxon>Yersinia</taxon>
    </lineage>
</organism>
<dbReference type="InterPro" id="IPR000259">
    <property type="entry name" value="Adhesion_dom_fimbrial"/>
</dbReference>
<dbReference type="Pfam" id="PF00419">
    <property type="entry name" value="Fimbrial"/>
    <property type="match status" value="1"/>
</dbReference>
<accession>A0ABM6UWA3</accession>